<proteinExistence type="predicted"/>
<sequence>MSPCPTVFSQTSSPGFEDADFGRAKVAPSGAHPATSEGPHKKWRIIVVFLRFACALRTKMRYRALNADFPDRIALLKEILTSFFDIFLVFDLSLSQHQIEFFLSSIRPDLSCFYPSADTISF</sequence>
<protein>
    <submittedName>
        <fullName evidence="2">Uncharacterized protein</fullName>
    </submittedName>
</protein>
<gene>
    <name evidence="2" type="ORF">NBRC3188_2081</name>
</gene>
<accession>A0A401WVU0</accession>
<dbReference type="EMBL" id="BDES01000058">
    <property type="protein sequence ID" value="GCD53384.1"/>
    <property type="molecule type" value="Genomic_DNA"/>
</dbReference>
<reference evidence="2 3" key="1">
    <citation type="submission" date="2016-06" db="EMBL/GenBank/DDBJ databases">
        <title>Acetobacter pasteurianus NBRC 3188 whole genome sequencing project.</title>
        <authorList>
            <person name="Matsutani M."/>
            <person name="Shiwa Y."/>
            <person name="Okamoto-Kainuma A."/>
            <person name="Ishikawa M."/>
            <person name="Koizumi Y."/>
            <person name="Yoshikawa H."/>
            <person name="Yakushi T."/>
            <person name="Matsushita K."/>
        </authorList>
    </citation>
    <scope>NUCLEOTIDE SEQUENCE [LARGE SCALE GENOMIC DNA]</scope>
    <source>
        <strain evidence="2 3">NBRC 3188</strain>
    </source>
</reference>
<evidence type="ECO:0000313" key="3">
    <source>
        <dbReference type="Proteomes" id="UP000287300"/>
    </source>
</evidence>
<evidence type="ECO:0000313" key="2">
    <source>
        <dbReference type="EMBL" id="GCD53384.1"/>
    </source>
</evidence>
<name>A0A401WVU0_ACEPA</name>
<feature type="region of interest" description="Disordered" evidence="1">
    <location>
        <begin position="1"/>
        <end position="38"/>
    </location>
</feature>
<dbReference type="Proteomes" id="UP000287300">
    <property type="component" value="Unassembled WGS sequence"/>
</dbReference>
<organism evidence="2 3">
    <name type="scientific">Acetobacter pasteurianus NBRC 3188</name>
    <dbReference type="NCBI Taxonomy" id="1226663"/>
    <lineage>
        <taxon>Bacteria</taxon>
        <taxon>Pseudomonadati</taxon>
        <taxon>Pseudomonadota</taxon>
        <taxon>Alphaproteobacteria</taxon>
        <taxon>Acetobacterales</taxon>
        <taxon>Acetobacteraceae</taxon>
        <taxon>Acetobacter</taxon>
    </lineage>
</organism>
<comment type="caution">
    <text evidence="2">The sequence shown here is derived from an EMBL/GenBank/DDBJ whole genome shotgun (WGS) entry which is preliminary data.</text>
</comment>
<evidence type="ECO:0000256" key="1">
    <source>
        <dbReference type="SAM" id="MobiDB-lite"/>
    </source>
</evidence>
<dbReference type="AlphaFoldDB" id="A0A401WVU0"/>